<dbReference type="GO" id="GO:0031591">
    <property type="term" value="P:wybutosine biosynthetic process"/>
    <property type="evidence" value="ECO:0007669"/>
    <property type="project" value="TreeGrafter"/>
</dbReference>
<feature type="region of interest" description="Disordered" evidence="1">
    <location>
        <begin position="88"/>
        <end position="110"/>
    </location>
</feature>
<dbReference type="Proteomes" id="UP001174909">
    <property type="component" value="Unassembled WGS sequence"/>
</dbReference>
<name>A0AA35SHN4_GEOBA</name>
<accession>A0AA35SHN4</accession>
<dbReference type="AlphaFoldDB" id="A0AA35SHN4"/>
<organism evidence="2 3">
    <name type="scientific">Geodia barretti</name>
    <name type="common">Barrett's horny sponge</name>
    <dbReference type="NCBI Taxonomy" id="519541"/>
    <lineage>
        <taxon>Eukaryota</taxon>
        <taxon>Metazoa</taxon>
        <taxon>Porifera</taxon>
        <taxon>Demospongiae</taxon>
        <taxon>Heteroscleromorpha</taxon>
        <taxon>Tetractinellida</taxon>
        <taxon>Astrophorina</taxon>
        <taxon>Geodiidae</taxon>
        <taxon>Geodia</taxon>
    </lineage>
</organism>
<protein>
    <submittedName>
        <fullName evidence="2">S-adenosyl-L-methionine-dependent tRNA 4-demethylwyosine synthase TYW1</fullName>
    </submittedName>
</protein>
<dbReference type="EMBL" id="CASHTH010002437">
    <property type="protein sequence ID" value="CAI8029804.1"/>
    <property type="molecule type" value="Genomic_DNA"/>
</dbReference>
<reference evidence="2" key="1">
    <citation type="submission" date="2023-03" db="EMBL/GenBank/DDBJ databases">
        <authorList>
            <person name="Steffen K."/>
            <person name="Cardenas P."/>
        </authorList>
    </citation>
    <scope>NUCLEOTIDE SEQUENCE</scope>
</reference>
<evidence type="ECO:0000256" key="1">
    <source>
        <dbReference type="SAM" id="MobiDB-lite"/>
    </source>
</evidence>
<gene>
    <name evidence="2" type="ORF">GBAR_LOCUS16913</name>
</gene>
<dbReference type="InterPro" id="IPR034556">
    <property type="entry name" value="tRNA_wybutosine-synthase"/>
</dbReference>
<dbReference type="PANTHER" id="PTHR13930">
    <property type="entry name" value="S-ADENOSYL-L-METHIONINE-DEPENDENT TRNA 4-DEMETHYLWYOSINE SYNTHASE"/>
    <property type="match status" value="1"/>
</dbReference>
<evidence type="ECO:0000313" key="3">
    <source>
        <dbReference type="Proteomes" id="UP001174909"/>
    </source>
</evidence>
<keyword evidence="3" id="KW-1185">Reference proteome</keyword>
<dbReference type="GO" id="GO:0051539">
    <property type="term" value="F:4 iron, 4 sulfur cluster binding"/>
    <property type="evidence" value="ECO:0007669"/>
    <property type="project" value="InterPro"/>
</dbReference>
<proteinExistence type="predicted"/>
<dbReference type="PANTHER" id="PTHR13930:SF0">
    <property type="entry name" value="S-ADENOSYL-L-METHIONINE-DEPENDENT TRNA 4-DEMETHYLWYOSINE SYNTHASE TYW1-RELATED"/>
    <property type="match status" value="1"/>
</dbReference>
<sequence length="110" mass="12832">MNTQTVFSLHTRRYISYVRSFGSVLDLCKTQVLCNSQFKVDGRWHTWIDFDKFIELNNGFMNSGKTQKFSAVDYMALTPDWAVFGHTQQGFDPSETRWHRKKPKEDNGGC</sequence>
<evidence type="ECO:0000313" key="2">
    <source>
        <dbReference type="EMBL" id="CAI8029804.1"/>
    </source>
</evidence>
<comment type="caution">
    <text evidence="2">The sequence shown here is derived from an EMBL/GenBank/DDBJ whole genome shotgun (WGS) entry which is preliminary data.</text>
</comment>